<proteinExistence type="predicted"/>
<dbReference type="Proteomes" id="UP000242254">
    <property type="component" value="Unassembled WGS sequence"/>
</dbReference>
<dbReference type="RefSeq" id="XP_023471611.1">
    <property type="nucleotide sequence ID" value="XM_023607935.1"/>
</dbReference>
<sequence length="114" mass="12922">MSRLSIEDICPAYQELYSFIGGGAHIVSSLLSKHEGSKPARELEFDKQHLRRLLLPAKELAQTWARYSQHCIWKSYQEHNHIRGWSGGNAIVGCAYHNSYVAKTKTKDVVTPLP</sequence>
<reference evidence="1 2" key="1">
    <citation type="journal article" date="2016" name="Proc. Natl. Acad. Sci. U.S.A.">
        <title>Lipid metabolic changes in an early divergent fungus govern the establishment of a mutualistic symbiosis with endobacteria.</title>
        <authorList>
            <person name="Lastovetsky O.A."/>
            <person name="Gaspar M.L."/>
            <person name="Mondo S.J."/>
            <person name="LaButti K.M."/>
            <person name="Sandor L."/>
            <person name="Grigoriev I.V."/>
            <person name="Henry S.A."/>
            <person name="Pawlowska T.E."/>
        </authorList>
    </citation>
    <scope>NUCLEOTIDE SEQUENCE [LARGE SCALE GENOMIC DNA]</scope>
    <source>
        <strain evidence="1 2">ATCC 52813</strain>
    </source>
</reference>
<keyword evidence="2" id="KW-1185">Reference proteome</keyword>
<dbReference type="EMBL" id="KZ303842">
    <property type="protein sequence ID" value="PHZ17903.1"/>
    <property type="molecule type" value="Genomic_DNA"/>
</dbReference>
<evidence type="ECO:0000313" key="2">
    <source>
        <dbReference type="Proteomes" id="UP000242254"/>
    </source>
</evidence>
<dbReference type="GeneID" id="35438925"/>
<dbReference type="AlphaFoldDB" id="A0A2G4TA79"/>
<protein>
    <submittedName>
        <fullName evidence="1">Uncharacterized protein</fullName>
    </submittedName>
</protein>
<name>A0A2G4TA79_RHIZD</name>
<evidence type="ECO:0000313" key="1">
    <source>
        <dbReference type="EMBL" id="PHZ17903.1"/>
    </source>
</evidence>
<gene>
    <name evidence="1" type="ORF">RHIMIDRAFT_233326</name>
</gene>
<accession>A0A2G4TA79</accession>
<organism evidence="1 2">
    <name type="scientific">Rhizopus microsporus ATCC 52813</name>
    <dbReference type="NCBI Taxonomy" id="1340429"/>
    <lineage>
        <taxon>Eukaryota</taxon>
        <taxon>Fungi</taxon>
        <taxon>Fungi incertae sedis</taxon>
        <taxon>Mucoromycota</taxon>
        <taxon>Mucoromycotina</taxon>
        <taxon>Mucoromycetes</taxon>
        <taxon>Mucorales</taxon>
        <taxon>Mucorineae</taxon>
        <taxon>Rhizopodaceae</taxon>
        <taxon>Rhizopus</taxon>
    </lineage>
</organism>